<keyword evidence="1" id="KW-0472">Membrane</keyword>
<keyword evidence="1" id="KW-0812">Transmembrane</keyword>
<evidence type="ECO:0000313" key="2">
    <source>
        <dbReference type="EnsemblMetazoa" id="GPAI008472-PA"/>
    </source>
</evidence>
<dbReference type="EnsemblMetazoa" id="GPAI008472-RA">
    <property type="protein sequence ID" value="GPAI008472-PA"/>
    <property type="gene ID" value="GPAI008472"/>
</dbReference>
<reference evidence="3" key="1">
    <citation type="submission" date="2014-03" db="EMBL/GenBank/DDBJ databases">
        <authorList>
            <person name="Aksoy S."/>
            <person name="Warren W."/>
            <person name="Wilson R.K."/>
        </authorList>
    </citation>
    <scope>NUCLEOTIDE SEQUENCE [LARGE SCALE GENOMIC DNA]</scope>
    <source>
        <strain evidence="3">IAEA</strain>
    </source>
</reference>
<dbReference type="VEuPathDB" id="VectorBase:GPAI008472"/>
<dbReference type="Proteomes" id="UP000092445">
    <property type="component" value="Unassembled WGS sequence"/>
</dbReference>
<dbReference type="AlphaFoldDB" id="A0A1A9ZAB8"/>
<accession>A0A1A9ZAB8</accession>
<keyword evidence="1" id="KW-1133">Transmembrane helix</keyword>
<proteinExistence type="predicted"/>
<reference evidence="2" key="2">
    <citation type="submission" date="2020-05" db="UniProtKB">
        <authorList>
            <consortium name="EnsemblMetazoa"/>
        </authorList>
    </citation>
    <scope>IDENTIFICATION</scope>
    <source>
        <strain evidence="2">IAEA</strain>
    </source>
</reference>
<feature type="transmembrane region" description="Helical" evidence="1">
    <location>
        <begin position="99"/>
        <end position="119"/>
    </location>
</feature>
<organism evidence="2 3">
    <name type="scientific">Glossina pallidipes</name>
    <name type="common">Tsetse fly</name>
    <dbReference type="NCBI Taxonomy" id="7398"/>
    <lineage>
        <taxon>Eukaryota</taxon>
        <taxon>Metazoa</taxon>
        <taxon>Ecdysozoa</taxon>
        <taxon>Arthropoda</taxon>
        <taxon>Hexapoda</taxon>
        <taxon>Insecta</taxon>
        <taxon>Pterygota</taxon>
        <taxon>Neoptera</taxon>
        <taxon>Endopterygota</taxon>
        <taxon>Diptera</taxon>
        <taxon>Brachycera</taxon>
        <taxon>Muscomorpha</taxon>
        <taxon>Hippoboscoidea</taxon>
        <taxon>Glossinidae</taxon>
        <taxon>Glossina</taxon>
    </lineage>
</organism>
<protein>
    <submittedName>
        <fullName evidence="2">Uncharacterized protein</fullName>
    </submittedName>
</protein>
<sequence length="205" mass="23538">MLLNMAFRFALVQFNNKEGSFLLRQTRTVVKPLMRSQPKSTLRPGAGFFEKPKSLLFAPENIMKRKDSLLIIYNLLHHLSDTVAESSAKPLTSSLSSVIFIRMYHMLCYISILCIVNAYGEEQMYLYLSGLSVENSYKLNFSLLLHEITLIIIAKRTLLCLAIFNVDFLLMIKTCPWVALTNVLYNTQEIVLKYCNAFYSGKEKN</sequence>
<evidence type="ECO:0000256" key="1">
    <source>
        <dbReference type="SAM" id="Phobius"/>
    </source>
</evidence>
<evidence type="ECO:0000313" key="3">
    <source>
        <dbReference type="Proteomes" id="UP000092445"/>
    </source>
</evidence>
<name>A0A1A9ZAB8_GLOPL</name>
<keyword evidence="3" id="KW-1185">Reference proteome</keyword>